<dbReference type="GO" id="GO:0005737">
    <property type="term" value="C:cytoplasm"/>
    <property type="evidence" value="ECO:0007669"/>
    <property type="project" value="TreeGrafter"/>
</dbReference>
<dbReference type="GO" id="GO:0045717">
    <property type="term" value="P:negative regulation of fatty acid biosynthetic process"/>
    <property type="evidence" value="ECO:0007669"/>
    <property type="project" value="TreeGrafter"/>
</dbReference>
<feature type="region of interest" description="Disordered" evidence="3">
    <location>
        <begin position="582"/>
        <end position="611"/>
    </location>
</feature>
<protein>
    <submittedName>
        <fullName evidence="4">Uncharacterized protein</fullName>
    </submittedName>
</protein>
<keyword evidence="2" id="KW-0677">Repeat</keyword>
<dbReference type="SUPFAM" id="SSF50978">
    <property type="entry name" value="WD40 repeat-like"/>
    <property type="match status" value="1"/>
</dbReference>
<keyword evidence="5" id="KW-1185">Reference proteome</keyword>
<feature type="compositionally biased region" description="Basic and acidic residues" evidence="3">
    <location>
        <begin position="1"/>
        <end position="12"/>
    </location>
</feature>
<dbReference type="GO" id="GO:0080008">
    <property type="term" value="C:Cul4-RING E3 ubiquitin ligase complex"/>
    <property type="evidence" value="ECO:0007669"/>
    <property type="project" value="TreeGrafter"/>
</dbReference>
<organism evidence="4 5">
    <name type="scientific">Malassezia nana</name>
    <dbReference type="NCBI Taxonomy" id="180528"/>
    <lineage>
        <taxon>Eukaryota</taxon>
        <taxon>Fungi</taxon>
        <taxon>Dikarya</taxon>
        <taxon>Basidiomycota</taxon>
        <taxon>Ustilaginomycotina</taxon>
        <taxon>Malasseziomycetes</taxon>
        <taxon>Malasseziales</taxon>
        <taxon>Malasseziaceae</taxon>
        <taxon>Malassezia</taxon>
    </lineage>
</organism>
<evidence type="ECO:0000256" key="2">
    <source>
        <dbReference type="ARBA" id="ARBA00022737"/>
    </source>
</evidence>
<dbReference type="Gene3D" id="2.130.10.10">
    <property type="entry name" value="YVTN repeat-like/Quinoprotein amine dehydrogenase"/>
    <property type="match status" value="1"/>
</dbReference>
<dbReference type="EMBL" id="CP119893">
    <property type="protein sequence ID" value="WFD25965.1"/>
    <property type="molecule type" value="Genomic_DNA"/>
</dbReference>
<feature type="region of interest" description="Disordered" evidence="3">
    <location>
        <begin position="1"/>
        <end position="21"/>
    </location>
</feature>
<evidence type="ECO:0000313" key="4">
    <source>
        <dbReference type="EMBL" id="WFD25965.1"/>
    </source>
</evidence>
<dbReference type="InterPro" id="IPR036322">
    <property type="entry name" value="WD40_repeat_dom_sf"/>
</dbReference>
<dbReference type="AlphaFoldDB" id="A0AAF0EHP6"/>
<name>A0AAF0EHP6_9BASI</name>
<evidence type="ECO:0000313" key="5">
    <source>
        <dbReference type="Proteomes" id="UP001213623"/>
    </source>
</evidence>
<proteinExistence type="predicted"/>
<keyword evidence="1" id="KW-0853">WD repeat</keyword>
<gene>
    <name evidence="4" type="ORF">MNAN1_000938</name>
</gene>
<dbReference type="SMART" id="SM00320">
    <property type="entry name" value="WD40"/>
    <property type="match status" value="4"/>
</dbReference>
<dbReference type="InterPro" id="IPR015943">
    <property type="entry name" value="WD40/YVTN_repeat-like_dom_sf"/>
</dbReference>
<reference evidence="4" key="1">
    <citation type="submission" date="2023-03" db="EMBL/GenBank/DDBJ databases">
        <title>Mating type loci evolution in Malassezia.</title>
        <authorList>
            <person name="Coelho M.A."/>
        </authorList>
    </citation>
    <scope>NUCLEOTIDE SEQUENCE</scope>
    <source>
        <strain evidence="4">CBS 9557</strain>
    </source>
</reference>
<dbReference type="Pfam" id="PF00400">
    <property type="entry name" value="WD40"/>
    <property type="match status" value="2"/>
</dbReference>
<accession>A0AAF0EHP6</accession>
<dbReference type="InterPro" id="IPR001680">
    <property type="entry name" value="WD40_rpt"/>
</dbReference>
<dbReference type="PANTHER" id="PTHR15574">
    <property type="entry name" value="WD REPEAT DOMAIN-CONTAINING FAMILY"/>
    <property type="match status" value="1"/>
</dbReference>
<feature type="region of interest" description="Disordered" evidence="3">
    <location>
        <begin position="516"/>
        <end position="560"/>
    </location>
</feature>
<evidence type="ECO:0000256" key="3">
    <source>
        <dbReference type="SAM" id="MobiDB-lite"/>
    </source>
</evidence>
<dbReference type="PANTHER" id="PTHR15574:SF40">
    <property type="entry name" value="WD AND TETRATRICOPEPTIDE REPEATS PROTEIN 1"/>
    <property type="match status" value="1"/>
</dbReference>
<feature type="compositionally biased region" description="Basic and acidic residues" evidence="3">
    <location>
        <begin position="546"/>
        <end position="556"/>
    </location>
</feature>
<dbReference type="Proteomes" id="UP001213623">
    <property type="component" value="Chromosome 2"/>
</dbReference>
<evidence type="ECO:0000256" key="1">
    <source>
        <dbReference type="ARBA" id="ARBA00022574"/>
    </source>
</evidence>
<feature type="compositionally biased region" description="Acidic residues" evidence="3">
    <location>
        <begin position="590"/>
        <end position="611"/>
    </location>
</feature>
<dbReference type="InterPro" id="IPR045151">
    <property type="entry name" value="DCAF8"/>
</dbReference>
<sequence>MTVGDKRSHSPDGENDAPTLPVPFALRNRIPSILNARTQSMHMRRSLLADAIDTQGFPYLHEVKGHSSCVNALAFSRGSGQWMASGGDDLRILIRDLFDFDAERPGGAETSAYRIRARLLGHFSNIFSLTWSVGNKYLFSGANDCLFFAYDLQYGDTPIRQVQPQVERHRPSISFGLHEASIREVSAHPTNPDLALSSSDDGDIYLLDMRLPGQVAQYGYFRAQIESAQWNPNPSDGHRFVVGSAFESGSCAALFDVRNVFHGSDLAINSNDTIVRYATRVHCKKSNRMVAASPESTGAQFDPSGRFLAVDLSLYHPVLFATESAEPLAEMSSVALHPHTNPIFARKTPLPADEMMGYRNSCTIKRGSFGFEAQTGHLYYVAGSDDFRAYGWKIPPMESLLAQRQALSKDAWKNNEAVGYDNGWFQSLTDDLLYQPVHLSTPTFTLEGSRSIVNSALCHPTLPMIATAGIERLVRYHYATPMSMAHLQPNWSVVRPQTRHRLRTVNVAAVLRAMGRPHRTAFMDPDPEQRSSESSPVQTRAPSSRASRDPRQHTEAELADEETIALFDELLREEESRSILPAHLDGIGIESDEALSNDSDDPDSDVEPSSE</sequence>